<sequence>LHHDDHGFNFRPKCCLLFNTQRWLDNTASKAPLGFNSFLHVLFTNCAPSPCRHFPNGHVFICGGINVRICIVQMDFHPRLTGSCIVNLYIFMYIT</sequence>
<dbReference type="AlphaFoldDB" id="A0A3Q2Z0V6"/>
<accession>A0A3Q2Z0V6</accession>
<protein>
    <submittedName>
        <fullName evidence="1">Uncharacterized protein</fullName>
    </submittedName>
</protein>
<reference evidence="1" key="2">
    <citation type="submission" date="2025-09" db="UniProtKB">
        <authorList>
            <consortium name="Ensembl"/>
        </authorList>
    </citation>
    <scope>IDENTIFICATION</scope>
</reference>
<evidence type="ECO:0000313" key="2">
    <source>
        <dbReference type="Proteomes" id="UP000264820"/>
    </source>
</evidence>
<keyword evidence="2" id="KW-1185">Reference proteome</keyword>
<reference evidence="1" key="1">
    <citation type="submission" date="2025-08" db="UniProtKB">
        <authorList>
            <consortium name="Ensembl"/>
        </authorList>
    </citation>
    <scope>IDENTIFICATION</scope>
</reference>
<dbReference type="Proteomes" id="UP000264820">
    <property type="component" value="Unplaced"/>
</dbReference>
<evidence type="ECO:0000313" key="1">
    <source>
        <dbReference type="Ensembl" id="ENSHCOP00000024219.1"/>
    </source>
</evidence>
<proteinExistence type="predicted"/>
<name>A0A3Q2Z0V6_HIPCM</name>
<organism evidence="1 2">
    <name type="scientific">Hippocampus comes</name>
    <name type="common">Tiger tail seahorse</name>
    <dbReference type="NCBI Taxonomy" id="109280"/>
    <lineage>
        <taxon>Eukaryota</taxon>
        <taxon>Metazoa</taxon>
        <taxon>Chordata</taxon>
        <taxon>Craniata</taxon>
        <taxon>Vertebrata</taxon>
        <taxon>Euteleostomi</taxon>
        <taxon>Actinopterygii</taxon>
        <taxon>Neopterygii</taxon>
        <taxon>Teleostei</taxon>
        <taxon>Neoteleostei</taxon>
        <taxon>Acanthomorphata</taxon>
        <taxon>Syngnathiaria</taxon>
        <taxon>Syngnathiformes</taxon>
        <taxon>Syngnathoidei</taxon>
        <taxon>Syngnathidae</taxon>
        <taxon>Hippocampus</taxon>
    </lineage>
</organism>
<dbReference type="Ensembl" id="ENSHCOT00000026299.1">
    <property type="protein sequence ID" value="ENSHCOP00000024219.1"/>
    <property type="gene ID" value="ENSHCOG00000013365.1"/>
</dbReference>